<evidence type="ECO:0000256" key="1">
    <source>
        <dbReference type="ARBA" id="ARBA00004761"/>
    </source>
</evidence>
<evidence type="ECO:0000256" key="7">
    <source>
        <dbReference type="ARBA" id="ARBA00022840"/>
    </source>
</evidence>
<keyword evidence="7 9" id="KW-0067">ATP-binding</keyword>
<keyword evidence="11" id="KW-1185">Reference proteome</keyword>
<protein>
    <recommendedName>
        <fullName evidence="3 9">Gluconokinase</fullName>
        <ecNumber evidence="3 9">2.7.1.12</ecNumber>
    </recommendedName>
</protein>
<dbReference type="InterPro" id="IPR006001">
    <property type="entry name" value="Therm_gnt_kin"/>
</dbReference>
<evidence type="ECO:0000313" key="11">
    <source>
        <dbReference type="Proteomes" id="UP001596084"/>
    </source>
</evidence>
<organism evidence="10 11">
    <name type="scientific">Polaromonas jejuensis</name>
    <dbReference type="NCBI Taxonomy" id="457502"/>
    <lineage>
        <taxon>Bacteria</taxon>
        <taxon>Pseudomonadati</taxon>
        <taxon>Pseudomonadota</taxon>
        <taxon>Betaproteobacteria</taxon>
        <taxon>Burkholderiales</taxon>
        <taxon>Comamonadaceae</taxon>
        <taxon>Polaromonas</taxon>
    </lineage>
</organism>
<dbReference type="PANTHER" id="PTHR43442:SF3">
    <property type="entry name" value="GLUCONOKINASE-RELATED"/>
    <property type="match status" value="1"/>
</dbReference>
<evidence type="ECO:0000256" key="8">
    <source>
        <dbReference type="ARBA" id="ARBA00048090"/>
    </source>
</evidence>
<evidence type="ECO:0000256" key="4">
    <source>
        <dbReference type="ARBA" id="ARBA00022679"/>
    </source>
</evidence>
<dbReference type="Pfam" id="PF13671">
    <property type="entry name" value="AAA_33"/>
    <property type="match status" value="1"/>
</dbReference>
<evidence type="ECO:0000313" key="10">
    <source>
        <dbReference type="EMBL" id="MFC5519614.1"/>
    </source>
</evidence>
<proteinExistence type="inferred from homology"/>
<sequence length="170" mass="18039">MMSCKVVVMGVSGCGKSSVGQQLAQRLGVDFLEGDDLHPAQNVARMAAGVALTDADRQGWLETLAGRLAAAGAQGHGIVVSCSALKRSYRDILRSGAPDLRLIHLHGDYDLLATRMAARADHYMPTSLLDSQFATLEPPGPEENALTLDVAQTPDSIVNTIVARLTNRTS</sequence>
<dbReference type="CDD" id="cd02021">
    <property type="entry name" value="GntK"/>
    <property type="match status" value="1"/>
</dbReference>
<evidence type="ECO:0000256" key="5">
    <source>
        <dbReference type="ARBA" id="ARBA00022741"/>
    </source>
</evidence>
<evidence type="ECO:0000256" key="3">
    <source>
        <dbReference type="ARBA" id="ARBA00012054"/>
    </source>
</evidence>
<name>A0ABW0Q413_9BURK</name>
<evidence type="ECO:0000256" key="2">
    <source>
        <dbReference type="ARBA" id="ARBA00008420"/>
    </source>
</evidence>
<comment type="similarity">
    <text evidence="2 9">Belongs to the gluconokinase GntK/GntV family.</text>
</comment>
<dbReference type="NCBIfam" id="TIGR01313">
    <property type="entry name" value="therm_gnt_kin"/>
    <property type="match status" value="1"/>
</dbReference>
<comment type="catalytic activity">
    <reaction evidence="8 9">
        <text>D-gluconate + ATP = 6-phospho-D-gluconate + ADP + H(+)</text>
        <dbReference type="Rhea" id="RHEA:19433"/>
        <dbReference type="ChEBI" id="CHEBI:15378"/>
        <dbReference type="ChEBI" id="CHEBI:18391"/>
        <dbReference type="ChEBI" id="CHEBI:30616"/>
        <dbReference type="ChEBI" id="CHEBI:58759"/>
        <dbReference type="ChEBI" id="CHEBI:456216"/>
        <dbReference type="EC" id="2.7.1.12"/>
    </reaction>
</comment>
<keyword evidence="6 9" id="KW-0418">Kinase</keyword>
<dbReference type="InterPro" id="IPR027417">
    <property type="entry name" value="P-loop_NTPase"/>
</dbReference>
<comment type="pathway">
    <text evidence="1">Carbohydrate acid metabolism.</text>
</comment>
<dbReference type="Gene3D" id="3.40.50.300">
    <property type="entry name" value="P-loop containing nucleotide triphosphate hydrolases"/>
    <property type="match status" value="1"/>
</dbReference>
<accession>A0ABW0Q413</accession>
<evidence type="ECO:0000256" key="9">
    <source>
        <dbReference type="RuleBase" id="RU363066"/>
    </source>
</evidence>
<reference evidence="11" key="1">
    <citation type="journal article" date="2019" name="Int. J. Syst. Evol. Microbiol.">
        <title>The Global Catalogue of Microorganisms (GCM) 10K type strain sequencing project: providing services to taxonomists for standard genome sequencing and annotation.</title>
        <authorList>
            <consortium name="The Broad Institute Genomics Platform"/>
            <consortium name="The Broad Institute Genome Sequencing Center for Infectious Disease"/>
            <person name="Wu L."/>
            <person name="Ma J."/>
        </authorList>
    </citation>
    <scope>NUCLEOTIDE SEQUENCE [LARGE SCALE GENOMIC DNA]</scope>
    <source>
        <strain evidence="11">CGMCC 4.7277</strain>
    </source>
</reference>
<dbReference type="EC" id="2.7.1.12" evidence="3 9"/>
<dbReference type="PANTHER" id="PTHR43442">
    <property type="entry name" value="GLUCONOKINASE-RELATED"/>
    <property type="match status" value="1"/>
</dbReference>
<dbReference type="Proteomes" id="UP001596084">
    <property type="component" value="Unassembled WGS sequence"/>
</dbReference>
<gene>
    <name evidence="10" type="ORF">ACFPP7_01615</name>
</gene>
<keyword evidence="5 9" id="KW-0547">Nucleotide-binding</keyword>
<dbReference type="EMBL" id="JBHSMX010000003">
    <property type="protein sequence ID" value="MFC5519614.1"/>
    <property type="molecule type" value="Genomic_DNA"/>
</dbReference>
<comment type="caution">
    <text evidence="10">The sequence shown here is derived from an EMBL/GenBank/DDBJ whole genome shotgun (WGS) entry which is preliminary data.</text>
</comment>
<keyword evidence="4 9" id="KW-0808">Transferase</keyword>
<dbReference type="SUPFAM" id="SSF52540">
    <property type="entry name" value="P-loop containing nucleoside triphosphate hydrolases"/>
    <property type="match status" value="1"/>
</dbReference>
<evidence type="ECO:0000256" key="6">
    <source>
        <dbReference type="ARBA" id="ARBA00022777"/>
    </source>
</evidence>